<comment type="caution">
    <text evidence="1">The sequence shown here is derived from an EMBL/GenBank/DDBJ whole genome shotgun (WGS) entry which is preliminary data.</text>
</comment>
<dbReference type="EMBL" id="CALNXI010000446">
    <property type="protein sequence ID" value="CAH3027309.1"/>
    <property type="molecule type" value="Genomic_DNA"/>
</dbReference>
<evidence type="ECO:0000313" key="2">
    <source>
        <dbReference type="Proteomes" id="UP001159427"/>
    </source>
</evidence>
<organism evidence="1 2">
    <name type="scientific">Porites evermanni</name>
    <dbReference type="NCBI Taxonomy" id="104178"/>
    <lineage>
        <taxon>Eukaryota</taxon>
        <taxon>Metazoa</taxon>
        <taxon>Cnidaria</taxon>
        <taxon>Anthozoa</taxon>
        <taxon>Hexacorallia</taxon>
        <taxon>Scleractinia</taxon>
        <taxon>Fungiina</taxon>
        <taxon>Poritidae</taxon>
        <taxon>Porites</taxon>
    </lineage>
</organism>
<sequence length="233" mass="26622">MPPKVDVKTLTGKLDNALKLWCKLMEEFETIFSVKPELKTLEAAFSLVETKYRLVKKQQETILDRLVKEGTCPEDELVLATKKPGDKTKPDFLQITLKFAAYQKEQNSSENSNNATTLEALTLSMSSMTSAVQKMADNIGSKLSNSSLQRLPVPVWDGTHRTYATWKKEFSHWMKKYGQDKDEQLQHFRNATPKGLFRTDQVKLVKPLTAHGSFWIQSLRTDEKTIGRTAHRD</sequence>
<protein>
    <submittedName>
        <fullName evidence="1">Uncharacterized protein</fullName>
    </submittedName>
</protein>
<gene>
    <name evidence="1" type="ORF">PEVE_00031265</name>
</gene>
<accession>A0ABN8MGS8</accession>
<reference evidence="1 2" key="1">
    <citation type="submission" date="2022-05" db="EMBL/GenBank/DDBJ databases">
        <authorList>
            <consortium name="Genoscope - CEA"/>
            <person name="William W."/>
        </authorList>
    </citation>
    <scope>NUCLEOTIDE SEQUENCE [LARGE SCALE GENOMIC DNA]</scope>
</reference>
<dbReference type="Proteomes" id="UP001159427">
    <property type="component" value="Unassembled WGS sequence"/>
</dbReference>
<proteinExistence type="predicted"/>
<evidence type="ECO:0000313" key="1">
    <source>
        <dbReference type="EMBL" id="CAH3027309.1"/>
    </source>
</evidence>
<name>A0ABN8MGS8_9CNID</name>
<keyword evidence="2" id="KW-1185">Reference proteome</keyword>